<evidence type="ECO:0000313" key="1">
    <source>
        <dbReference type="EMBL" id="GBO31937.1"/>
    </source>
</evidence>
<gene>
    <name evidence="1" type="ORF">AVEN_243493_1</name>
</gene>
<proteinExistence type="predicted"/>
<keyword evidence="2" id="KW-1185">Reference proteome</keyword>
<comment type="caution">
    <text evidence="1">The sequence shown here is derived from an EMBL/GenBank/DDBJ whole genome shotgun (WGS) entry which is preliminary data.</text>
</comment>
<dbReference type="Proteomes" id="UP000499080">
    <property type="component" value="Unassembled WGS sequence"/>
</dbReference>
<protein>
    <submittedName>
        <fullName evidence="1">Uncharacterized protein</fullName>
    </submittedName>
</protein>
<name>A0A4Y2W7H5_ARAVE</name>
<dbReference type="EMBL" id="BGPR01055339">
    <property type="protein sequence ID" value="GBO31937.1"/>
    <property type="molecule type" value="Genomic_DNA"/>
</dbReference>
<dbReference type="AlphaFoldDB" id="A0A4Y2W7H5"/>
<evidence type="ECO:0000313" key="2">
    <source>
        <dbReference type="Proteomes" id="UP000499080"/>
    </source>
</evidence>
<sequence>MENRFIPKYAGENIYRYRKQYSSCTECKQTGNIHKQPSSALCYLTSFKTVNQPSVATFLHFQSNLKLTQLTQLLLDSQVIPNGSHSTARRLTVYSCTAG</sequence>
<organism evidence="1 2">
    <name type="scientific">Araneus ventricosus</name>
    <name type="common">Orbweaver spider</name>
    <name type="synonym">Epeira ventricosa</name>
    <dbReference type="NCBI Taxonomy" id="182803"/>
    <lineage>
        <taxon>Eukaryota</taxon>
        <taxon>Metazoa</taxon>
        <taxon>Ecdysozoa</taxon>
        <taxon>Arthropoda</taxon>
        <taxon>Chelicerata</taxon>
        <taxon>Arachnida</taxon>
        <taxon>Araneae</taxon>
        <taxon>Araneomorphae</taxon>
        <taxon>Entelegynae</taxon>
        <taxon>Araneoidea</taxon>
        <taxon>Araneidae</taxon>
        <taxon>Araneus</taxon>
    </lineage>
</organism>
<accession>A0A4Y2W7H5</accession>
<reference evidence="1 2" key="1">
    <citation type="journal article" date="2019" name="Sci. Rep.">
        <title>Orb-weaving spider Araneus ventricosus genome elucidates the spidroin gene catalogue.</title>
        <authorList>
            <person name="Kono N."/>
            <person name="Nakamura H."/>
            <person name="Ohtoshi R."/>
            <person name="Moran D.A.P."/>
            <person name="Shinohara A."/>
            <person name="Yoshida Y."/>
            <person name="Fujiwara M."/>
            <person name="Mori M."/>
            <person name="Tomita M."/>
            <person name="Arakawa K."/>
        </authorList>
    </citation>
    <scope>NUCLEOTIDE SEQUENCE [LARGE SCALE GENOMIC DNA]</scope>
</reference>